<evidence type="ECO:0000313" key="1">
    <source>
        <dbReference type="EnsemblMetazoa" id="Aqu2.1.09555_001"/>
    </source>
</evidence>
<reference evidence="1" key="1">
    <citation type="submission" date="2017-05" db="UniProtKB">
        <authorList>
            <consortium name="EnsemblMetazoa"/>
        </authorList>
    </citation>
    <scope>IDENTIFICATION</scope>
</reference>
<accession>A0A1X7T594</accession>
<dbReference type="EnsemblMetazoa" id="Aqu2.1.09555_001">
    <property type="protein sequence ID" value="Aqu2.1.09555_001"/>
    <property type="gene ID" value="Aqu2.1.09555"/>
</dbReference>
<dbReference type="AlphaFoldDB" id="A0A1X7T594"/>
<organism evidence="1">
    <name type="scientific">Amphimedon queenslandica</name>
    <name type="common">Sponge</name>
    <dbReference type="NCBI Taxonomy" id="400682"/>
    <lineage>
        <taxon>Eukaryota</taxon>
        <taxon>Metazoa</taxon>
        <taxon>Porifera</taxon>
        <taxon>Demospongiae</taxon>
        <taxon>Heteroscleromorpha</taxon>
        <taxon>Haplosclerida</taxon>
        <taxon>Niphatidae</taxon>
        <taxon>Amphimedon</taxon>
    </lineage>
</organism>
<name>A0A1X7T594_AMPQE</name>
<protein>
    <submittedName>
        <fullName evidence="1">Uncharacterized protein</fullName>
    </submittedName>
</protein>
<sequence>ICIMNWLSPCTMIVFNIGDYC</sequence>
<dbReference type="InParanoid" id="A0A1X7T594"/>
<proteinExistence type="predicted"/>